<gene>
    <name evidence="4" type="ORF">ELQ90_11280</name>
</gene>
<comment type="caution">
    <text evidence="4">The sequence shown here is derived from an EMBL/GenBank/DDBJ whole genome shotgun (WGS) entry which is preliminary data.</text>
</comment>
<dbReference type="InterPro" id="IPR052520">
    <property type="entry name" value="ATL_DNA_repair"/>
</dbReference>
<keyword evidence="2" id="KW-0472">Membrane</keyword>
<dbReference type="CDD" id="cd06445">
    <property type="entry name" value="ATase"/>
    <property type="match status" value="1"/>
</dbReference>
<evidence type="ECO:0000259" key="3">
    <source>
        <dbReference type="Pfam" id="PF01035"/>
    </source>
</evidence>
<dbReference type="PANTHER" id="PTHR42942">
    <property type="entry name" value="6-O-METHYLGUANINE DNA METHYLTRANSFERASE"/>
    <property type="match status" value="1"/>
</dbReference>
<dbReference type="Proteomes" id="UP000288547">
    <property type="component" value="Unassembled WGS sequence"/>
</dbReference>
<keyword evidence="2" id="KW-0812">Transmembrane</keyword>
<evidence type="ECO:0000256" key="1">
    <source>
        <dbReference type="ARBA" id="ARBA00022763"/>
    </source>
</evidence>
<accession>A0A3S4DEE4</accession>
<dbReference type="GO" id="GO:0003824">
    <property type="term" value="F:catalytic activity"/>
    <property type="evidence" value="ECO:0007669"/>
    <property type="project" value="InterPro"/>
</dbReference>
<keyword evidence="5" id="KW-1185">Reference proteome</keyword>
<evidence type="ECO:0000256" key="2">
    <source>
        <dbReference type="SAM" id="Phobius"/>
    </source>
</evidence>
<dbReference type="OrthoDB" id="9132167at2"/>
<dbReference type="RefSeq" id="WP_128495383.1">
    <property type="nucleotide sequence ID" value="NZ_RZNB01000004.1"/>
</dbReference>
<dbReference type="EMBL" id="RZNB01000004">
    <property type="protein sequence ID" value="RWZ49923.1"/>
    <property type="molecule type" value="Genomic_DNA"/>
</dbReference>
<sequence>MQRDEPSAPGEGTPPTGDDFVEEVLAVAAAIPAGYVMSYGSIAAALGSRSARGVGRVMAHAGGTVPWWRVVRSGGLPPRGLETDARPHYAAEGTPIVETPSGYRIDRSAWI</sequence>
<dbReference type="GO" id="GO:0006281">
    <property type="term" value="P:DNA repair"/>
    <property type="evidence" value="ECO:0007669"/>
    <property type="project" value="InterPro"/>
</dbReference>
<dbReference type="InterPro" id="IPR036388">
    <property type="entry name" value="WH-like_DNA-bd_sf"/>
</dbReference>
<dbReference type="InterPro" id="IPR036217">
    <property type="entry name" value="MethylDNA_cys_MeTrfase_DNAb"/>
</dbReference>
<keyword evidence="2" id="KW-1133">Transmembrane helix</keyword>
<dbReference type="AlphaFoldDB" id="A0A3S4DEE4"/>
<proteinExistence type="predicted"/>
<feature type="transmembrane region" description="Helical" evidence="2">
    <location>
        <begin position="24"/>
        <end position="46"/>
    </location>
</feature>
<keyword evidence="1" id="KW-0227">DNA damage</keyword>
<dbReference type="PANTHER" id="PTHR42942:SF1">
    <property type="entry name" value="ALKYLTRANSFERASE-LIKE PROTEIN 1"/>
    <property type="match status" value="1"/>
</dbReference>
<keyword evidence="4" id="KW-0238">DNA-binding</keyword>
<dbReference type="Pfam" id="PF01035">
    <property type="entry name" value="DNA_binding_1"/>
    <property type="match status" value="1"/>
</dbReference>
<dbReference type="SUPFAM" id="SSF46767">
    <property type="entry name" value="Methylated DNA-protein cysteine methyltransferase, C-terminal domain"/>
    <property type="match status" value="1"/>
</dbReference>
<dbReference type="Gene3D" id="1.10.10.10">
    <property type="entry name" value="Winged helix-like DNA-binding domain superfamily/Winged helix DNA-binding domain"/>
    <property type="match status" value="1"/>
</dbReference>
<protein>
    <submittedName>
        <fullName evidence="4">DNA-binding protein</fullName>
    </submittedName>
</protein>
<feature type="domain" description="Methylated-DNA-[protein]-cysteine S-methyltransferase DNA binding" evidence="3">
    <location>
        <begin position="19"/>
        <end position="75"/>
    </location>
</feature>
<evidence type="ECO:0000313" key="5">
    <source>
        <dbReference type="Proteomes" id="UP000288547"/>
    </source>
</evidence>
<organism evidence="4 5">
    <name type="scientific">Labedella phragmitis</name>
    <dbReference type="NCBI Taxonomy" id="2498849"/>
    <lineage>
        <taxon>Bacteria</taxon>
        <taxon>Bacillati</taxon>
        <taxon>Actinomycetota</taxon>
        <taxon>Actinomycetes</taxon>
        <taxon>Micrococcales</taxon>
        <taxon>Microbacteriaceae</taxon>
        <taxon>Labedella</taxon>
    </lineage>
</organism>
<dbReference type="InterPro" id="IPR014048">
    <property type="entry name" value="MethylDNA_cys_MeTrfase_DNA-bd"/>
</dbReference>
<evidence type="ECO:0000313" key="4">
    <source>
        <dbReference type="EMBL" id="RWZ49923.1"/>
    </source>
</evidence>
<dbReference type="GO" id="GO:0003677">
    <property type="term" value="F:DNA binding"/>
    <property type="evidence" value="ECO:0007669"/>
    <property type="project" value="UniProtKB-KW"/>
</dbReference>
<name>A0A3S4DEE4_9MICO</name>
<reference evidence="4 5" key="1">
    <citation type="submission" date="2018-12" db="EMBL/GenBank/DDBJ databases">
        <authorList>
            <person name="Li F."/>
        </authorList>
    </citation>
    <scope>NUCLEOTIDE SEQUENCE [LARGE SCALE GENOMIC DNA]</scope>
    <source>
        <strain evidence="4 5">11W25H-1</strain>
    </source>
</reference>